<dbReference type="Proteomes" id="UP000824225">
    <property type="component" value="Unassembled WGS sequence"/>
</dbReference>
<reference evidence="1" key="1">
    <citation type="journal article" date="2021" name="PeerJ">
        <title>Extensive microbial diversity within the chicken gut microbiome revealed by metagenomics and culture.</title>
        <authorList>
            <person name="Gilroy R."/>
            <person name="Ravi A."/>
            <person name="Getino M."/>
            <person name="Pursley I."/>
            <person name="Horton D.L."/>
            <person name="Alikhan N.F."/>
            <person name="Baker D."/>
            <person name="Gharbi K."/>
            <person name="Hall N."/>
            <person name="Watson M."/>
            <person name="Adriaenssens E.M."/>
            <person name="Foster-Nyarko E."/>
            <person name="Jarju S."/>
            <person name="Secka A."/>
            <person name="Antonio M."/>
            <person name="Oren A."/>
            <person name="Chaudhuri R.R."/>
            <person name="La Ragione R."/>
            <person name="Hildebrand F."/>
            <person name="Pallen M.J."/>
        </authorList>
    </citation>
    <scope>NUCLEOTIDE SEQUENCE</scope>
    <source>
        <strain evidence="1">CHK186-16707</strain>
    </source>
</reference>
<dbReference type="SUPFAM" id="SSF158997">
    <property type="entry name" value="Trm112p-like"/>
    <property type="match status" value="1"/>
</dbReference>
<comment type="caution">
    <text evidence="1">The sequence shown here is derived from an EMBL/GenBank/DDBJ whole genome shotgun (WGS) entry which is preliminary data.</text>
</comment>
<organism evidence="1 2">
    <name type="scientific">Candidatus Mailhella merdigallinarum</name>
    <dbReference type="NCBI Taxonomy" id="2838658"/>
    <lineage>
        <taxon>Bacteria</taxon>
        <taxon>Pseudomonadati</taxon>
        <taxon>Thermodesulfobacteriota</taxon>
        <taxon>Desulfovibrionia</taxon>
        <taxon>Desulfovibrionales</taxon>
        <taxon>Desulfovibrionaceae</taxon>
        <taxon>Mailhella</taxon>
    </lineage>
</organism>
<proteinExistence type="predicted"/>
<dbReference type="EMBL" id="DXAN01000011">
    <property type="protein sequence ID" value="HJA08345.1"/>
    <property type="molecule type" value="Genomic_DNA"/>
</dbReference>
<gene>
    <name evidence="1" type="ORF">H9962_04035</name>
</gene>
<evidence type="ECO:0000313" key="2">
    <source>
        <dbReference type="Proteomes" id="UP000824225"/>
    </source>
</evidence>
<evidence type="ECO:0000313" key="1">
    <source>
        <dbReference type="EMBL" id="HJA08345.1"/>
    </source>
</evidence>
<dbReference type="NCBIfam" id="NF041197">
    <property type="entry name" value="CxxC_Se_CxxC"/>
    <property type="match status" value="1"/>
</dbReference>
<reference evidence="1" key="2">
    <citation type="submission" date="2021-04" db="EMBL/GenBank/DDBJ databases">
        <authorList>
            <person name="Gilroy R."/>
        </authorList>
    </citation>
    <scope>NUCLEOTIDE SEQUENCE</scope>
    <source>
        <strain evidence="1">CHK186-16707</strain>
    </source>
</reference>
<name>A0A9D2HEJ7_9BACT</name>
<sequence length="68" mass="7849">MGFFSAARQARTTLPCPDCGQALDIRRTCHEAYMQCSACRKEFPLTPFIPRMDEAMETFLEQLFVDRV</sequence>
<protein>
    <submittedName>
        <fullName evidence="1">Uncharacterized protein</fullName>
    </submittedName>
</protein>
<accession>A0A9D2HEJ7</accession>
<dbReference type="AlphaFoldDB" id="A0A9D2HEJ7"/>